<evidence type="ECO:0000256" key="3">
    <source>
        <dbReference type="ARBA" id="ARBA00022723"/>
    </source>
</evidence>
<dbReference type="PRINTS" id="PR00463">
    <property type="entry name" value="EP450I"/>
</dbReference>
<gene>
    <name evidence="9" type="ORF">Glove_411g17</name>
</gene>
<evidence type="ECO:0000256" key="5">
    <source>
        <dbReference type="ARBA" id="ARBA00023004"/>
    </source>
</evidence>
<dbReference type="Gene3D" id="1.10.630.10">
    <property type="entry name" value="Cytochrome P450"/>
    <property type="match status" value="2"/>
</dbReference>
<evidence type="ECO:0000256" key="2">
    <source>
        <dbReference type="ARBA" id="ARBA00022617"/>
    </source>
</evidence>
<dbReference type="Proteomes" id="UP000266861">
    <property type="component" value="Unassembled WGS sequence"/>
</dbReference>
<evidence type="ECO:0000256" key="4">
    <source>
        <dbReference type="ARBA" id="ARBA00023002"/>
    </source>
</evidence>
<dbReference type="InterPro" id="IPR017972">
    <property type="entry name" value="Cyt_P450_CS"/>
</dbReference>
<accession>A0A397H2S6</accession>
<proteinExistence type="inferred from homology"/>
<keyword evidence="5 7" id="KW-0408">Iron</keyword>
<dbReference type="GO" id="GO:0020037">
    <property type="term" value="F:heme binding"/>
    <property type="evidence" value="ECO:0007669"/>
    <property type="project" value="InterPro"/>
</dbReference>
<dbReference type="PROSITE" id="PS00086">
    <property type="entry name" value="CYTOCHROME_P450"/>
    <property type="match status" value="1"/>
</dbReference>
<evidence type="ECO:0000256" key="6">
    <source>
        <dbReference type="ARBA" id="ARBA00023033"/>
    </source>
</evidence>
<dbReference type="InterPro" id="IPR002401">
    <property type="entry name" value="Cyt_P450_E_grp-I"/>
</dbReference>
<comment type="cofactor">
    <cofactor evidence="7">
        <name>heme</name>
        <dbReference type="ChEBI" id="CHEBI:30413"/>
    </cofactor>
</comment>
<dbReference type="STRING" id="1348612.A0A397H2S6"/>
<dbReference type="GO" id="GO:0005506">
    <property type="term" value="F:iron ion binding"/>
    <property type="evidence" value="ECO:0007669"/>
    <property type="project" value="InterPro"/>
</dbReference>
<keyword evidence="6 8" id="KW-0503">Monooxygenase</keyword>
<dbReference type="Pfam" id="PF00067">
    <property type="entry name" value="p450"/>
    <property type="match status" value="1"/>
</dbReference>
<dbReference type="InterPro" id="IPR001128">
    <property type="entry name" value="Cyt_P450"/>
</dbReference>
<evidence type="ECO:0000256" key="1">
    <source>
        <dbReference type="ARBA" id="ARBA00010617"/>
    </source>
</evidence>
<evidence type="ECO:0000313" key="10">
    <source>
        <dbReference type="Proteomes" id="UP000266861"/>
    </source>
</evidence>
<evidence type="ECO:0008006" key="11">
    <source>
        <dbReference type="Google" id="ProtNLM"/>
    </source>
</evidence>
<comment type="caution">
    <text evidence="9">The sequence shown here is derived from an EMBL/GenBank/DDBJ whole genome shotgun (WGS) entry which is preliminary data.</text>
</comment>
<protein>
    <recommendedName>
        <fullName evidence="11">Cytochrome P450</fullName>
    </recommendedName>
</protein>
<dbReference type="PANTHER" id="PTHR24291:SF50">
    <property type="entry name" value="BIFUNCTIONAL ALBAFLAVENONE MONOOXYGENASE_TERPENE SYNTHASE"/>
    <property type="match status" value="1"/>
</dbReference>
<keyword evidence="4 8" id="KW-0560">Oxidoreductase</keyword>
<dbReference type="PANTHER" id="PTHR24291">
    <property type="entry name" value="CYTOCHROME P450 FAMILY 4"/>
    <property type="match status" value="1"/>
</dbReference>
<name>A0A397H2S6_9GLOM</name>
<dbReference type="PRINTS" id="PR00385">
    <property type="entry name" value="P450"/>
</dbReference>
<evidence type="ECO:0000256" key="8">
    <source>
        <dbReference type="RuleBase" id="RU000461"/>
    </source>
</evidence>
<organism evidence="9 10">
    <name type="scientific">Diversispora epigaea</name>
    <dbReference type="NCBI Taxonomy" id="1348612"/>
    <lineage>
        <taxon>Eukaryota</taxon>
        <taxon>Fungi</taxon>
        <taxon>Fungi incertae sedis</taxon>
        <taxon>Mucoromycota</taxon>
        <taxon>Glomeromycotina</taxon>
        <taxon>Glomeromycetes</taxon>
        <taxon>Diversisporales</taxon>
        <taxon>Diversisporaceae</taxon>
        <taxon>Diversispora</taxon>
    </lineage>
</organism>
<dbReference type="OrthoDB" id="1470350at2759"/>
<evidence type="ECO:0000313" key="9">
    <source>
        <dbReference type="EMBL" id="RHZ55703.1"/>
    </source>
</evidence>
<keyword evidence="3 7" id="KW-0479">Metal-binding</keyword>
<feature type="binding site" description="axial binding residue" evidence="7">
    <location>
        <position position="423"/>
    </location>
    <ligand>
        <name>heme</name>
        <dbReference type="ChEBI" id="CHEBI:30413"/>
    </ligand>
    <ligandPart>
        <name>Fe</name>
        <dbReference type="ChEBI" id="CHEBI:18248"/>
    </ligandPart>
</feature>
<dbReference type="InterPro" id="IPR036396">
    <property type="entry name" value="Cyt_P450_sf"/>
</dbReference>
<evidence type="ECO:0000256" key="7">
    <source>
        <dbReference type="PIRSR" id="PIRSR602401-1"/>
    </source>
</evidence>
<dbReference type="GO" id="GO:0016705">
    <property type="term" value="F:oxidoreductase activity, acting on paired donors, with incorporation or reduction of molecular oxygen"/>
    <property type="evidence" value="ECO:0007669"/>
    <property type="project" value="InterPro"/>
</dbReference>
<sequence length="481" mass="55972">MRKWVIVISKPELMKEVFQRADTFLKSERNEHKISKAELKFIGYDNLLYEIKEAHLRHRRVSNPAFSHGWPPELFGKLAIELFEVMDKASEKRELGGFENQGAHLRHRRVSNPAFSHGWPPELFGKLAIELFEVMDKASEKSPTFDIFHFIKSFALDVLGLATFGYNFRGIRGIRKSGSELEKAYLTAVYGMSDMKYVLFPILEKIPGFRRPELFNRIDYLNGVMLDIIKERKQNLKFKKVNNDDYDGPRDLLYYMLKAEETQDDSKSRLTTEELLNDMKLFLVAGHETTAIALVAVIYFLGMNQECQEKAREEAIRILGDEKKNIIPNSEQIKELKYINMVIKETLRIHPPAPVASFRKAQKDTRLGEYAIKEGTILVPQIYASHHLEESWEESYKFKPERFANEKDTANKYLPFGGGNRICIGMNLSLAEQRVFLTMLVRKYFWKITEPSIHKDELQVKPTLFGLAVPKNLEVDFERRY</sequence>
<reference evidence="9 10" key="1">
    <citation type="submission" date="2018-08" db="EMBL/GenBank/DDBJ databases">
        <title>Genome and evolution of the arbuscular mycorrhizal fungus Diversispora epigaea (formerly Glomus versiforme) and its bacterial endosymbionts.</title>
        <authorList>
            <person name="Sun X."/>
            <person name="Fei Z."/>
            <person name="Harrison M."/>
        </authorList>
    </citation>
    <scope>NUCLEOTIDE SEQUENCE [LARGE SCALE GENOMIC DNA]</scope>
    <source>
        <strain evidence="9 10">IT104</strain>
    </source>
</reference>
<keyword evidence="10" id="KW-1185">Reference proteome</keyword>
<dbReference type="InterPro" id="IPR050196">
    <property type="entry name" value="Cytochrome_P450_Monoox"/>
</dbReference>
<keyword evidence="2 7" id="KW-0349">Heme</keyword>
<dbReference type="EMBL" id="PQFF01000365">
    <property type="protein sequence ID" value="RHZ55703.1"/>
    <property type="molecule type" value="Genomic_DNA"/>
</dbReference>
<comment type="similarity">
    <text evidence="1 8">Belongs to the cytochrome P450 family.</text>
</comment>
<dbReference type="AlphaFoldDB" id="A0A397H2S6"/>
<dbReference type="GO" id="GO:0004497">
    <property type="term" value="F:monooxygenase activity"/>
    <property type="evidence" value="ECO:0007669"/>
    <property type="project" value="UniProtKB-KW"/>
</dbReference>
<dbReference type="SUPFAM" id="SSF48264">
    <property type="entry name" value="Cytochrome P450"/>
    <property type="match status" value="2"/>
</dbReference>